<evidence type="ECO:0000313" key="1">
    <source>
        <dbReference type="EMBL" id="OEU99801.1"/>
    </source>
</evidence>
<comment type="caution">
    <text evidence="1">The sequence shown here is derived from an EMBL/GenBank/DDBJ whole genome shotgun (WGS) entry which is preliminary data.</text>
</comment>
<organism evidence="1 2">
    <name type="scientific">Streptomyces qinglanensis</name>
    <dbReference type="NCBI Taxonomy" id="943816"/>
    <lineage>
        <taxon>Bacteria</taxon>
        <taxon>Bacillati</taxon>
        <taxon>Actinomycetota</taxon>
        <taxon>Actinomycetes</taxon>
        <taxon>Kitasatosporales</taxon>
        <taxon>Streptomycetaceae</taxon>
        <taxon>Streptomyces</taxon>
    </lineage>
</organism>
<dbReference type="PATRIC" id="fig|943816.4.peg.3629"/>
<name>A0A1E7K7B9_9ACTN</name>
<evidence type="ECO:0000313" key="2">
    <source>
        <dbReference type="Proteomes" id="UP000175829"/>
    </source>
</evidence>
<protein>
    <submittedName>
        <fullName evidence="1">Uncharacterized protein</fullName>
    </submittedName>
</protein>
<dbReference type="Proteomes" id="UP000175829">
    <property type="component" value="Unassembled WGS sequence"/>
</dbReference>
<dbReference type="RefSeq" id="WP_019357374.1">
    <property type="nucleotide sequence ID" value="NZ_LJGV01000022.1"/>
</dbReference>
<accession>A0A1E7K7B9</accession>
<proteinExistence type="predicted"/>
<dbReference type="EMBL" id="LJGV01000022">
    <property type="protein sequence ID" value="OEU99801.1"/>
    <property type="molecule type" value="Genomic_DNA"/>
</dbReference>
<dbReference type="AlphaFoldDB" id="A0A1E7K7B9"/>
<gene>
    <name evidence="1" type="ORF">AN217_20525</name>
</gene>
<reference evidence="1 2" key="1">
    <citation type="journal article" date="2016" name="Front. Microbiol.">
        <title>Comparative Genomics Analysis of Streptomyces Species Reveals Their Adaptation to the Marine Environment and Their Diversity at the Genomic Level.</title>
        <authorList>
            <person name="Tian X."/>
            <person name="Zhang Z."/>
            <person name="Yang T."/>
            <person name="Chen M."/>
            <person name="Li J."/>
            <person name="Chen F."/>
            <person name="Yang J."/>
            <person name="Li W."/>
            <person name="Zhang B."/>
            <person name="Zhang Z."/>
            <person name="Wu J."/>
            <person name="Zhang C."/>
            <person name="Long L."/>
            <person name="Xiao J."/>
        </authorList>
    </citation>
    <scope>NUCLEOTIDE SEQUENCE [LARGE SCALE GENOMIC DNA]</scope>
    <source>
        <strain evidence="1 2">SCSIO M10379</strain>
    </source>
</reference>
<sequence length="98" mass="9962">MPITRESRAARWAQENAGEWCGHRVPEADEAVPVLTTPIFATFAVAGAAGAGLGAARVVGGITGHIVGAVPPPGSNEVSGYLEAGRPVKELLANHPAI</sequence>